<dbReference type="RefSeq" id="WP_149650948.1">
    <property type="nucleotide sequence ID" value="NZ_VEWN01000013.1"/>
</dbReference>
<reference evidence="1 2" key="1">
    <citation type="submission" date="2019-07" db="EMBL/GenBank/DDBJ databases">
        <title>Genome sequencing of the stress-tolerant strain Azospirillum brasilense Az19.</title>
        <authorList>
            <person name="Maroniche G.A."/>
            <person name="Garcia J.E."/>
            <person name="Pagnussat L."/>
            <person name="Amenta M."/>
            <person name="Creus C.M."/>
        </authorList>
    </citation>
    <scope>NUCLEOTIDE SEQUENCE [LARGE SCALE GENOMIC DNA]</scope>
    <source>
        <strain evidence="1 2">Az19</strain>
    </source>
</reference>
<accession>A0A5B0KSP8</accession>
<evidence type="ECO:0000313" key="1">
    <source>
        <dbReference type="EMBL" id="KAA1053834.1"/>
    </source>
</evidence>
<comment type="caution">
    <text evidence="1">The sequence shown here is derived from an EMBL/GenBank/DDBJ whole genome shotgun (WGS) entry which is preliminary data.</text>
</comment>
<protein>
    <submittedName>
        <fullName evidence="1">Uncharacterized protein</fullName>
    </submittedName>
</protein>
<dbReference type="Proteomes" id="UP000325333">
    <property type="component" value="Unassembled WGS sequence"/>
</dbReference>
<sequence>MTIPSCRPSETTAANAESLTTIHDKARLLKIGATQEPLSKHVDEVRAYGAWIAVLRAEGACRVTSVRLGSTVEGGDEAPLERTLAFTFTLAEFGVALGGIAEDAKAFRQQIHGCAECGPADLETGFRSVRDGCPAYGGEGRAS</sequence>
<evidence type="ECO:0000313" key="2">
    <source>
        <dbReference type="Proteomes" id="UP000325333"/>
    </source>
</evidence>
<name>A0A5B0KSP8_9PROT</name>
<organism evidence="1 2">
    <name type="scientific">Azospirillum argentinense</name>
    <dbReference type="NCBI Taxonomy" id="2970906"/>
    <lineage>
        <taxon>Bacteria</taxon>
        <taxon>Pseudomonadati</taxon>
        <taxon>Pseudomonadota</taxon>
        <taxon>Alphaproteobacteria</taxon>
        <taxon>Rhodospirillales</taxon>
        <taxon>Azospirillaceae</taxon>
        <taxon>Azospirillum</taxon>
    </lineage>
</organism>
<dbReference type="EMBL" id="VEWN01000013">
    <property type="protein sequence ID" value="KAA1053834.1"/>
    <property type="molecule type" value="Genomic_DNA"/>
</dbReference>
<dbReference type="AlphaFoldDB" id="A0A5B0KSP8"/>
<proteinExistence type="predicted"/>
<gene>
    <name evidence="1" type="ORF">FH063_002416</name>
</gene>